<dbReference type="InterPro" id="IPR003165">
    <property type="entry name" value="Piwi"/>
</dbReference>
<dbReference type="Pfam" id="PF08699">
    <property type="entry name" value="ArgoL1"/>
    <property type="match status" value="1"/>
</dbReference>
<dbReference type="Pfam" id="PF16486">
    <property type="entry name" value="ArgoN"/>
    <property type="match status" value="1"/>
</dbReference>
<dbReference type="Proteomes" id="UP000027222">
    <property type="component" value="Unassembled WGS sequence"/>
</dbReference>
<dbReference type="Pfam" id="PF02171">
    <property type="entry name" value="Piwi"/>
    <property type="match status" value="1"/>
</dbReference>
<dbReference type="PANTHER" id="PTHR22891">
    <property type="entry name" value="EUKARYOTIC TRANSLATION INITIATION FACTOR 2C"/>
    <property type="match status" value="1"/>
</dbReference>
<dbReference type="InterPro" id="IPR032474">
    <property type="entry name" value="Argonaute_N"/>
</dbReference>
<dbReference type="CDD" id="cd02846">
    <property type="entry name" value="PAZ_argonaute_like"/>
    <property type="match status" value="1"/>
</dbReference>
<sequence>MPPRATPRGGPRGGVGPAIRGGRGGAATRGGAGLQVGLPSAGSHITTVGVKRPNFGTGGRELNIHVNSFQTTIPEGVIHHYDVISPSEKTLPARLNMDIIKQLQTQAAPEIFTPRAVYDGRKNMFAVRELPFGEAGTQDALSLTDGRPADPGGRAPKVYKVRLTKVAEINPEVLKRFINGDQSHDNSVLTAITALNVVIRMEPTMNYPFNVRSFFTDQETKDIGLGIILWRGYFQSVRPGIGQMLINIDISTATMYKSGPLLRLCLEYLGKNHPSQLFKQNFPEREFLRLQRFISGIRILTPTTGAGGKVTPTPRVIKKLTRVSAKEEMFTLREGGQMSVADYFKQTLNKPLQFPDIICAEVGSGAKIPLELCTVPPGQIMRKQMPPEKTKDVLDFATKRPRDRLDSIRNGLNVLAYGQSEYVRQFGMNVNTTGPLKVKARVLIPPTLRYGAGSKQPTIVPNNGSWNMVDKRFYKPTDPIRRWALVVFETQQRFPHQAVSEVMAGLVDGCKEVGKSFRIQIESTNVVRYASGQAKVRETMRSVGHEVIQQYKNPPQLFVIILPEGGNEIYTEVKYFGDIEMGIPTQCMKSIKCSRAKPQYFANVSLKINVKLGGINTIPDPSSVTVLTDPHMPTIVMGADVIHPAPGSDGRPSFTSLVGNVDSDTAKYVADSRVQTSRQEMIADLYEMSKHVLNLYMRYRQFVEKKQGNTNQPKRIIFYRDGVSEGQFKQVLEQELPLLKRACADLQIKPKITVIVVGKRHHVRFFPQSERDADRSGNCPAGTVVDREIAHPTEFDFYLQSHGGLLGTSRPAHYSVLYDENGFTADALQSLSFALCHVYARSTRSVSIPAPVYYADIVCSRAKNHFDPNEQWDLIGSDDASVDTARATDSLDKFQKGFKPLHATQRTLMYFS</sequence>
<dbReference type="PROSITE" id="PS50821">
    <property type="entry name" value="PAZ"/>
    <property type="match status" value="1"/>
</dbReference>
<evidence type="ECO:0000313" key="4">
    <source>
        <dbReference type="EMBL" id="KDR83674.1"/>
    </source>
</evidence>
<dbReference type="InterPro" id="IPR003100">
    <property type="entry name" value="PAZ_dom"/>
</dbReference>
<dbReference type="Gene3D" id="2.170.260.10">
    <property type="entry name" value="paz domain"/>
    <property type="match status" value="1"/>
</dbReference>
<evidence type="ECO:0000256" key="1">
    <source>
        <dbReference type="SAM" id="MobiDB-lite"/>
    </source>
</evidence>
<dbReference type="HOGENOM" id="CLU_004544_4_3_1"/>
<feature type="region of interest" description="Disordered" evidence="1">
    <location>
        <begin position="1"/>
        <end position="33"/>
    </location>
</feature>
<dbReference type="InterPro" id="IPR036085">
    <property type="entry name" value="PAZ_dom_sf"/>
</dbReference>
<feature type="domain" description="PAZ" evidence="2">
    <location>
        <begin position="283"/>
        <end position="377"/>
    </location>
</feature>
<feature type="domain" description="Piwi" evidence="3">
    <location>
        <begin position="557"/>
        <end position="867"/>
    </location>
</feature>
<accession>A0A067TUS3</accession>
<dbReference type="SUPFAM" id="SSF101690">
    <property type="entry name" value="PAZ domain"/>
    <property type="match status" value="1"/>
</dbReference>
<name>A0A067TUS3_GALM3</name>
<dbReference type="InterPro" id="IPR036397">
    <property type="entry name" value="RNaseH_sf"/>
</dbReference>
<dbReference type="SMART" id="SM00950">
    <property type="entry name" value="Piwi"/>
    <property type="match status" value="1"/>
</dbReference>
<evidence type="ECO:0000259" key="3">
    <source>
        <dbReference type="PROSITE" id="PS50822"/>
    </source>
</evidence>
<dbReference type="InterPro" id="IPR045246">
    <property type="entry name" value="Piwi_ago-like"/>
</dbReference>
<dbReference type="Pfam" id="PF16488">
    <property type="entry name" value="ArgoL2"/>
    <property type="match status" value="1"/>
</dbReference>
<evidence type="ECO:0000259" key="2">
    <source>
        <dbReference type="PROSITE" id="PS50821"/>
    </source>
</evidence>
<dbReference type="InterPro" id="IPR032473">
    <property type="entry name" value="Argonaute_Mid_dom"/>
</dbReference>
<dbReference type="EMBL" id="KL142368">
    <property type="protein sequence ID" value="KDR83674.1"/>
    <property type="molecule type" value="Genomic_DNA"/>
</dbReference>
<feature type="compositionally biased region" description="Gly residues" evidence="1">
    <location>
        <begin position="10"/>
        <end position="33"/>
    </location>
</feature>
<dbReference type="STRING" id="685588.A0A067TUS3"/>
<dbReference type="Gene3D" id="3.40.50.2300">
    <property type="match status" value="1"/>
</dbReference>
<dbReference type="Gene3D" id="3.30.420.10">
    <property type="entry name" value="Ribonuclease H-like superfamily/Ribonuclease H"/>
    <property type="match status" value="1"/>
</dbReference>
<organism evidence="4 5">
    <name type="scientific">Galerina marginata (strain CBS 339.88)</name>
    <dbReference type="NCBI Taxonomy" id="685588"/>
    <lineage>
        <taxon>Eukaryota</taxon>
        <taxon>Fungi</taxon>
        <taxon>Dikarya</taxon>
        <taxon>Basidiomycota</taxon>
        <taxon>Agaricomycotina</taxon>
        <taxon>Agaricomycetes</taxon>
        <taxon>Agaricomycetidae</taxon>
        <taxon>Agaricales</taxon>
        <taxon>Agaricineae</taxon>
        <taxon>Strophariaceae</taxon>
        <taxon>Galerina</taxon>
    </lineage>
</organism>
<keyword evidence="5" id="KW-1185">Reference proteome</keyword>
<gene>
    <name evidence="4" type="ORF">GALMADRAFT_86099</name>
</gene>
<dbReference type="Pfam" id="PF02170">
    <property type="entry name" value="PAZ"/>
    <property type="match status" value="1"/>
</dbReference>
<dbReference type="SUPFAM" id="SSF53098">
    <property type="entry name" value="Ribonuclease H-like"/>
    <property type="match status" value="1"/>
</dbReference>
<dbReference type="PROSITE" id="PS50822">
    <property type="entry name" value="PIWI"/>
    <property type="match status" value="1"/>
</dbReference>
<dbReference type="AlphaFoldDB" id="A0A067TUS3"/>
<dbReference type="GO" id="GO:0003723">
    <property type="term" value="F:RNA binding"/>
    <property type="evidence" value="ECO:0007669"/>
    <property type="project" value="InterPro"/>
</dbReference>
<dbReference type="InterPro" id="IPR014811">
    <property type="entry name" value="ArgoL1"/>
</dbReference>
<dbReference type="Pfam" id="PF16487">
    <property type="entry name" value="ArgoMid"/>
    <property type="match status" value="1"/>
</dbReference>
<dbReference type="InterPro" id="IPR032472">
    <property type="entry name" value="ArgoL2"/>
</dbReference>
<dbReference type="InterPro" id="IPR012337">
    <property type="entry name" value="RNaseH-like_sf"/>
</dbReference>
<proteinExistence type="predicted"/>
<evidence type="ECO:0000313" key="5">
    <source>
        <dbReference type="Proteomes" id="UP000027222"/>
    </source>
</evidence>
<reference evidence="5" key="1">
    <citation type="journal article" date="2014" name="Proc. Natl. Acad. Sci. U.S.A.">
        <title>Extensive sampling of basidiomycete genomes demonstrates inadequacy of the white-rot/brown-rot paradigm for wood decay fungi.</title>
        <authorList>
            <person name="Riley R."/>
            <person name="Salamov A.A."/>
            <person name="Brown D.W."/>
            <person name="Nagy L.G."/>
            <person name="Floudas D."/>
            <person name="Held B.W."/>
            <person name="Levasseur A."/>
            <person name="Lombard V."/>
            <person name="Morin E."/>
            <person name="Otillar R."/>
            <person name="Lindquist E.A."/>
            <person name="Sun H."/>
            <person name="LaButti K.M."/>
            <person name="Schmutz J."/>
            <person name="Jabbour D."/>
            <person name="Luo H."/>
            <person name="Baker S.E."/>
            <person name="Pisabarro A.G."/>
            <person name="Walton J.D."/>
            <person name="Blanchette R.A."/>
            <person name="Henrissat B."/>
            <person name="Martin F."/>
            <person name="Cullen D."/>
            <person name="Hibbett D.S."/>
            <person name="Grigoriev I.V."/>
        </authorList>
    </citation>
    <scope>NUCLEOTIDE SEQUENCE [LARGE SCALE GENOMIC DNA]</scope>
    <source>
        <strain evidence="5">CBS 339.88</strain>
    </source>
</reference>
<dbReference type="SMART" id="SM01163">
    <property type="entry name" value="DUF1785"/>
    <property type="match status" value="1"/>
</dbReference>
<dbReference type="CDD" id="cd04657">
    <property type="entry name" value="Piwi_ago-like"/>
    <property type="match status" value="1"/>
</dbReference>
<protein>
    <recommendedName>
        <fullName evidence="6">Piwi domain-containing protein</fullName>
    </recommendedName>
</protein>
<dbReference type="OrthoDB" id="10252740at2759"/>
<evidence type="ECO:0008006" key="6">
    <source>
        <dbReference type="Google" id="ProtNLM"/>
    </source>
</evidence>